<reference evidence="1 2" key="1">
    <citation type="submission" date="2024-05" db="EMBL/GenBank/DDBJ databases">
        <authorList>
            <person name="Duchaud E."/>
        </authorList>
    </citation>
    <scope>NUCLEOTIDE SEQUENCE [LARGE SCALE GENOMIC DNA]</scope>
    <source>
        <strain evidence="1">Ena-SAMPLE-TAB-13-05-2024-13:56:06:370-140309</strain>
    </source>
</reference>
<proteinExistence type="predicted"/>
<evidence type="ECO:0000313" key="1">
    <source>
        <dbReference type="EMBL" id="CAL2083434.1"/>
    </source>
</evidence>
<protein>
    <submittedName>
        <fullName evidence="1">Uncharacterized protein</fullName>
    </submittedName>
</protein>
<gene>
    <name evidence="1" type="ORF">TD3509T_1536</name>
</gene>
<accession>A0ABM9NY66</accession>
<organism evidence="1 2">
    <name type="scientific">Tenacibaculum dicentrarchi</name>
    <dbReference type="NCBI Taxonomy" id="669041"/>
    <lineage>
        <taxon>Bacteria</taxon>
        <taxon>Pseudomonadati</taxon>
        <taxon>Bacteroidota</taxon>
        <taxon>Flavobacteriia</taxon>
        <taxon>Flavobacteriales</taxon>
        <taxon>Flavobacteriaceae</taxon>
        <taxon>Tenacibaculum</taxon>
    </lineage>
</organism>
<dbReference type="RefSeq" id="WP_348719377.1">
    <property type="nucleotide sequence ID" value="NZ_OZ038524.1"/>
</dbReference>
<dbReference type="EMBL" id="OZ038524">
    <property type="protein sequence ID" value="CAL2083434.1"/>
    <property type="molecule type" value="Genomic_DNA"/>
</dbReference>
<dbReference type="Proteomes" id="UP001497514">
    <property type="component" value="Chromosome"/>
</dbReference>
<evidence type="ECO:0000313" key="2">
    <source>
        <dbReference type="Proteomes" id="UP001497514"/>
    </source>
</evidence>
<sequence>MKSLLEERLEEKYIDADKYILILKKYKLEYFINKVITTIENTKNEEDIVSISNTILTNVNENLKGIKSSNDKKTIKYLLSHIFNDYIINLDKNMSKDFIPSLIQNFKRTCELSGYDFDELIQLLKLDFNINLDIKKVEKIENKIYYQWNKKDYELDTFVKDLKDRKIINSIKEFKSLFKKKGNNHYTINCSKIDELLLIFVILYELKIISPKNTNGYLKPLFKYGIDNQGKFSFKKEPNKHHEILKRNRIKYNNDKEKISKWVKSIIDN</sequence>
<name>A0ABM9NY66_9FLAO</name>
<keyword evidence="2" id="KW-1185">Reference proteome</keyword>